<gene>
    <name evidence="1" type="ORF">Rhal01_02168</name>
</gene>
<sequence>MSSSRRITPSKSFLFLLAFYLIGYGSIRSNLTPAEDDIRAFGLSESTFRNPGCFPSTKAQIQLYTSAALTTLYYPLLMIEESIFSVTFMPPSALITISNGGAYEPHSP</sequence>
<proteinExistence type="predicted"/>
<protein>
    <submittedName>
        <fullName evidence="1">Uncharacterized protein</fullName>
    </submittedName>
</protein>
<comment type="caution">
    <text evidence="1">The sequence shown here is derived from an EMBL/GenBank/DDBJ whole genome shotgun (WGS) entry which is preliminary data.</text>
</comment>
<name>A0ABP9V020_9BACT</name>
<dbReference type="EMBL" id="BAABRL010000006">
    <property type="protein sequence ID" value="GAA5495987.1"/>
    <property type="molecule type" value="Genomic_DNA"/>
</dbReference>
<reference evidence="1 2" key="1">
    <citation type="submission" date="2024-02" db="EMBL/GenBank/DDBJ databases">
        <title>Rubritalea halochordaticola NBRC 107102.</title>
        <authorList>
            <person name="Ichikawa N."/>
            <person name="Katano-Makiyama Y."/>
            <person name="Hidaka K."/>
        </authorList>
    </citation>
    <scope>NUCLEOTIDE SEQUENCE [LARGE SCALE GENOMIC DNA]</scope>
    <source>
        <strain evidence="1 2">NBRC 107102</strain>
    </source>
</reference>
<accession>A0ABP9V020</accession>
<evidence type="ECO:0000313" key="1">
    <source>
        <dbReference type="EMBL" id="GAA5495987.1"/>
    </source>
</evidence>
<keyword evidence="2" id="KW-1185">Reference proteome</keyword>
<dbReference type="Proteomes" id="UP001424741">
    <property type="component" value="Unassembled WGS sequence"/>
</dbReference>
<evidence type="ECO:0000313" key="2">
    <source>
        <dbReference type="Proteomes" id="UP001424741"/>
    </source>
</evidence>
<organism evidence="1 2">
    <name type="scientific">Rubritalea halochordaticola</name>
    <dbReference type="NCBI Taxonomy" id="714537"/>
    <lineage>
        <taxon>Bacteria</taxon>
        <taxon>Pseudomonadati</taxon>
        <taxon>Verrucomicrobiota</taxon>
        <taxon>Verrucomicrobiia</taxon>
        <taxon>Verrucomicrobiales</taxon>
        <taxon>Rubritaleaceae</taxon>
        <taxon>Rubritalea</taxon>
    </lineage>
</organism>